<feature type="domain" description="HTH cro/C1-type" evidence="2">
    <location>
        <begin position="7"/>
        <end position="61"/>
    </location>
</feature>
<reference evidence="3" key="1">
    <citation type="journal article" date="2021" name="PeerJ">
        <title>Extensive microbial diversity within the chicken gut microbiome revealed by metagenomics and culture.</title>
        <authorList>
            <person name="Gilroy R."/>
            <person name="Ravi A."/>
            <person name="Getino M."/>
            <person name="Pursley I."/>
            <person name="Horton D.L."/>
            <person name="Alikhan N.F."/>
            <person name="Baker D."/>
            <person name="Gharbi K."/>
            <person name="Hall N."/>
            <person name="Watson M."/>
            <person name="Adriaenssens E.M."/>
            <person name="Foster-Nyarko E."/>
            <person name="Jarju S."/>
            <person name="Secka A."/>
            <person name="Antonio M."/>
            <person name="Oren A."/>
            <person name="Chaudhuri R.R."/>
            <person name="La Ragione R."/>
            <person name="Hildebrand F."/>
            <person name="Pallen M.J."/>
        </authorList>
    </citation>
    <scope>NUCLEOTIDE SEQUENCE</scope>
    <source>
        <strain evidence="3">ChiSxjej1B13-11762</strain>
    </source>
</reference>
<dbReference type="Proteomes" id="UP000824263">
    <property type="component" value="Unassembled WGS sequence"/>
</dbReference>
<dbReference type="AlphaFoldDB" id="A0A9D1R9S2"/>
<dbReference type="PROSITE" id="PS50943">
    <property type="entry name" value="HTH_CROC1"/>
    <property type="match status" value="1"/>
</dbReference>
<evidence type="ECO:0000313" key="3">
    <source>
        <dbReference type="EMBL" id="HIW84336.1"/>
    </source>
</evidence>
<evidence type="ECO:0000313" key="4">
    <source>
        <dbReference type="Proteomes" id="UP000824263"/>
    </source>
</evidence>
<dbReference type="EMBL" id="DXGF01000146">
    <property type="protein sequence ID" value="HIW84336.1"/>
    <property type="molecule type" value="Genomic_DNA"/>
</dbReference>
<evidence type="ECO:0000259" key="2">
    <source>
        <dbReference type="PROSITE" id="PS50943"/>
    </source>
</evidence>
<reference evidence="3" key="2">
    <citation type="submission" date="2021-04" db="EMBL/GenBank/DDBJ databases">
        <authorList>
            <person name="Gilroy R."/>
        </authorList>
    </citation>
    <scope>NUCLEOTIDE SEQUENCE</scope>
    <source>
        <strain evidence="3">ChiSxjej1B13-11762</strain>
    </source>
</reference>
<dbReference type="InterPro" id="IPR010982">
    <property type="entry name" value="Lambda_DNA-bd_dom_sf"/>
</dbReference>
<accession>A0A9D1R9S2</accession>
<organism evidence="3 4">
    <name type="scientific">Candidatus Dorea gallistercoris</name>
    <dbReference type="NCBI Taxonomy" id="2838542"/>
    <lineage>
        <taxon>Bacteria</taxon>
        <taxon>Bacillati</taxon>
        <taxon>Bacillota</taxon>
        <taxon>Clostridia</taxon>
        <taxon>Lachnospirales</taxon>
        <taxon>Lachnospiraceae</taxon>
        <taxon>Dorea</taxon>
    </lineage>
</organism>
<sequence>MGLTNRVKEHRARLDVNQSQLGKLAGVSRQTISLIERGDYSPSVSLALKLAKIFEVPVEEIFELEEDE</sequence>
<name>A0A9D1R9S2_9FIRM</name>
<dbReference type="PANTHER" id="PTHR46558:SF12">
    <property type="entry name" value="DNA-BINDING PROTEIN"/>
    <property type="match status" value="1"/>
</dbReference>
<dbReference type="Gene3D" id="1.10.260.40">
    <property type="entry name" value="lambda repressor-like DNA-binding domains"/>
    <property type="match status" value="1"/>
</dbReference>
<dbReference type="SUPFAM" id="SSF47413">
    <property type="entry name" value="lambda repressor-like DNA-binding domains"/>
    <property type="match status" value="1"/>
</dbReference>
<evidence type="ECO:0000256" key="1">
    <source>
        <dbReference type="ARBA" id="ARBA00023125"/>
    </source>
</evidence>
<dbReference type="SMART" id="SM00530">
    <property type="entry name" value="HTH_XRE"/>
    <property type="match status" value="1"/>
</dbReference>
<protein>
    <submittedName>
        <fullName evidence="3">Helix-turn-helix transcriptional regulator</fullName>
    </submittedName>
</protein>
<comment type="caution">
    <text evidence="3">The sequence shown here is derived from an EMBL/GenBank/DDBJ whole genome shotgun (WGS) entry which is preliminary data.</text>
</comment>
<dbReference type="CDD" id="cd00093">
    <property type="entry name" value="HTH_XRE"/>
    <property type="match status" value="1"/>
</dbReference>
<dbReference type="Pfam" id="PF01381">
    <property type="entry name" value="HTH_3"/>
    <property type="match status" value="1"/>
</dbReference>
<gene>
    <name evidence="3" type="ORF">H9873_08435</name>
</gene>
<keyword evidence="1" id="KW-0238">DNA-binding</keyword>
<dbReference type="PANTHER" id="PTHR46558">
    <property type="entry name" value="TRACRIPTIONAL REGULATORY PROTEIN-RELATED-RELATED"/>
    <property type="match status" value="1"/>
</dbReference>
<dbReference type="GO" id="GO:0003677">
    <property type="term" value="F:DNA binding"/>
    <property type="evidence" value="ECO:0007669"/>
    <property type="project" value="UniProtKB-KW"/>
</dbReference>
<proteinExistence type="predicted"/>
<dbReference type="InterPro" id="IPR001387">
    <property type="entry name" value="Cro/C1-type_HTH"/>
</dbReference>